<keyword evidence="7" id="KW-1185">Reference proteome</keyword>
<dbReference type="Proteomes" id="UP000177894">
    <property type="component" value="Chromosome"/>
</dbReference>
<evidence type="ECO:0000313" key="8">
    <source>
        <dbReference type="Proteomes" id="UP000192478"/>
    </source>
</evidence>
<keyword evidence="3" id="KW-0732">Signal</keyword>
<feature type="domain" description="Mobile element protein CD1107-like" evidence="4">
    <location>
        <begin position="46"/>
        <end position="97"/>
    </location>
</feature>
<organism evidence="6 8">
    <name type="scientific">Clostridium formicaceticum</name>
    <dbReference type="NCBI Taxonomy" id="1497"/>
    <lineage>
        <taxon>Bacteria</taxon>
        <taxon>Bacillati</taxon>
        <taxon>Bacillota</taxon>
        <taxon>Clostridia</taxon>
        <taxon>Eubacteriales</taxon>
        <taxon>Clostridiaceae</taxon>
        <taxon>Clostridium</taxon>
    </lineage>
</organism>
<dbReference type="KEGG" id="cfm:BJL90_01470"/>
<keyword evidence="2" id="KW-0812">Transmembrane</keyword>
<accession>A0AAC9RNT7</accession>
<keyword evidence="2" id="KW-1133">Transmembrane helix</keyword>
<dbReference type="EMBL" id="CP017603">
    <property type="protein sequence ID" value="AOY74738.1"/>
    <property type="molecule type" value="Genomic_DNA"/>
</dbReference>
<evidence type="ECO:0000313" key="7">
    <source>
        <dbReference type="Proteomes" id="UP000177894"/>
    </source>
</evidence>
<name>A0AAC9RNT7_9CLOT</name>
<evidence type="ECO:0000313" key="5">
    <source>
        <dbReference type="EMBL" id="AOY74738.1"/>
    </source>
</evidence>
<protein>
    <recommendedName>
        <fullName evidence="4">Mobile element protein CD1107-like domain-containing protein</fullName>
    </recommendedName>
</protein>
<evidence type="ECO:0000256" key="3">
    <source>
        <dbReference type="SAM" id="SignalP"/>
    </source>
</evidence>
<dbReference type="EMBL" id="CP020559">
    <property type="protein sequence ID" value="ARE89124.1"/>
    <property type="molecule type" value="Genomic_DNA"/>
</dbReference>
<dbReference type="AlphaFoldDB" id="A0AAC9RNT7"/>
<evidence type="ECO:0000259" key="4">
    <source>
        <dbReference type="Pfam" id="PF14283"/>
    </source>
</evidence>
<dbReference type="Proteomes" id="UP000192478">
    <property type="component" value="Chromosome"/>
</dbReference>
<dbReference type="InterPro" id="IPR025376">
    <property type="entry name" value="CD1107-like_dom"/>
</dbReference>
<feature type="compositionally biased region" description="Acidic residues" evidence="1">
    <location>
        <begin position="177"/>
        <end position="190"/>
    </location>
</feature>
<evidence type="ECO:0000256" key="2">
    <source>
        <dbReference type="SAM" id="Phobius"/>
    </source>
</evidence>
<feature type="transmembrane region" description="Helical" evidence="2">
    <location>
        <begin position="134"/>
        <end position="151"/>
    </location>
</feature>
<evidence type="ECO:0000313" key="6">
    <source>
        <dbReference type="EMBL" id="ARE89124.1"/>
    </source>
</evidence>
<feature type="region of interest" description="Disordered" evidence="1">
    <location>
        <begin position="177"/>
        <end position="196"/>
    </location>
</feature>
<feature type="chain" id="PRO_5041959285" description="Mobile element protein CD1107-like domain-containing protein" evidence="3">
    <location>
        <begin position="24"/>
        <end position="196"/>
    </location>
</feature>
<reference evidence="6 8" key="2">
    <citation type="submission" date="2017-03" db="EMBL/GenBank/DDBJ databases">
        <title>Complete sequence of Clostridium formicaceticum DSM 92.</title>
        <authorList>
            <person name="Poehlein A."/>
            <person name="Karl M."/>
            <person name="Bengelsdorf F.R."/>
            <person name="Duerre P."/>
            <person name="Daniel R."/>
        </authorList>
    </citation>
    <scope>NUCLEOTIDE SEQUENCE [LARGE SCALE GENOMIC DNA]</scope>
    <source>
        <strain evidence="6 8">DSM 92</strain>
    </source>
</reference>
<dbReference type="Pfam" id="PF14283">
    <property type="entry name" value="CD1107-like"/>
    <property type="match status" value="1"/>
</dbReference>
<keyword evidence="2" id="KW-0472">Membrane</keyword>
<reference evidence="5 7" key="1">
    <citation type="submission" date="2016-10" db="EMBL/GenBank/DDBJ databases">
        <title>Complete Genome Sequence of Acetogen Clostridium formicoaceticum ATCC 27076.</title>
        <authorList>
            <person name="Bao T."/>
            <person name="Cheng C."/>
            <person name="Zhao J."/>
            <person name="Yang S.-T."/>
            <person name="Wang J."/>
            <person name="Wang M."/>
        </authorList>
    </citation>
    <scope>NUCLEOTIDE SEQUENCE [LARGE SCALE GENOMIC DNA]</scope>
    <source>
        <strain evidence="5 7">ATCC 27076</strain>
    </source>
</reference>
<sequence>MKIFRTFLLLVFVISMMTTSVLANTVNDDTLLEKTMPESVTGEKRDGSGTAVDYTFSGEKEFYTIVTADGNTYYLVIDNEKSQDNVYFLKEINDGNLSVNKNVPVTELEQIPQVPTPIETPSDTESGPKGNNNLLLIAIVFVILIGAGYYFKIYKPKQKKLHTPSQEDGYDEEYEELQYIEDDEDIIESDTEGKGE</sequence>
<evidence type="ECO:0000256" key="1">
    <source>
        <dbReference type="SAM" id="MobiDB-lite"/>
    </source>
</evidence>
<gene>
    <name evidence="5" type="ORF">BJL90_01470</name>
    <name evidence="6" type="ORF">CLFO_35300</name>
</gene>
<feature type="signal peptide" evidence="3">
    <location>
        <begin position="1"/>
        <end position="23"/>
    </location>
</feature>
<proteinExistence type="predicted"/>